<keyword evidence="3" id="KW-0862">Zinc</keyword>
<dbReference type="CDD" id="cd16495">
    <property type="entry name" value="RING_CH-C4HC3_MARCH"/>
    <property type="match status" value="1"/>
</dbReference>
<dbReference type="Pfam" id="PF12906">
    <property type="entry name" value="RINGv"/>
    <property type="match status" value="1"/>
</dbReference>
<dbReference type="InterPro" id="IPR013083">
    <property type="entry name" value="Znf_RING/FYVE/PHD"/>
</dbReference>
<keyword evidence="4" id="KW-1133">Transmembrane helix</keyword>
<dbReference type="EMBL" id="CAJNOO010004264">
    <property type="protein sequence ID" value="CAF1375076.1"/>
    <property type="molecule type" value="Genomic_DNA"/>
</dbReference>
<dbReference type="PANTHER" id="PTHR46347:SF1">
    <property type="entry name" value="RING_FYVE_PHD ZINC FINGER SUPERFAMILY PROTEIN"/>
    <property type="match status" value="1"/>
</dbReference>
<evidence type="ECO:0000313" key="7">
    <source>
        <dbReference type="Proteomes" id="UP000663882"/>
    </source>
</evidence>
<dbReference type="AlphaFoldDB" id="A0A815J3G4"/>
<protein>
    <recommendedName>
        <fullName evidence="5">RING-CH-type domain-containing protein</fullName>
    </recommendedName>
</protein>
<dbReference type="SUPFAM" id="SSF57850">
    <property type="entry name" value="RING/U-box"/>
    <property type="match status" value="1"/>
</dbReference>
<dbReference type="PANTHER" id="PTHR46347">
    <property type="entry name" value="RING/FYVE/PHD ZINC FINGER SUPERFAMILY PROTEIN"/>
    <property type="match status" value="1"/>
</dbReference>
<dbReference type="InterPro" id="IPR011016">
    <property type="entry name" value="Znf_RING-CH"/>
</dbReference>
<evidence type="ECO:0000256" key="2">
    <source>
        <dbReference type="ARBA" id="ARBA00022771"/>
    </source>
</evidence>
<evidence type="ECO:0000256" key="4">
    <source>
        <dbReference type="SAM" id="Phobius"/>
    </source>
</evidence>
<proteinExistence type="predicted"/>
<dbReference type="OrthoDB" id="273089at2759"/>
<feature type="transmembrane region" description="Helical" evidence="4">
    <location>
        <begin position="203"/>
        <end position="226"/>
    </location>
</feature>
<evidence type="ECO:0000256" key="1">
    <source>
        <dbReference type="ARBA" id="ARBA00022723"/>
    </source>
</evidence>
<name>A0A815J3G4_9BILA</name>
<accession>A0A815J3G4</accession>
<dbReference type="Gene3D" id="3.30.40.10">
    <property type="entry name" value="Zinc/RING finger domain, C3HC4 (zinc finger)"/>
    <property type="match status" value="1"/>
</dbReference>
<feature type="domain" description="RING-CH-type" evidence="5">
    <location>
        <begin position="8"/>
        <end position="72"/>
    </location>
</feature>
<keyword evidence="2" id="KW-0863">Zinc-finger</keyword>
<evidence type="ECO:0000259" key="5">
    <source>
        <dbReference type="PROSITE" id="PS51292"/>
    </source>
</evidence>
<dbReference type="GO" id="GO:0008270">
    <property type="term" value="F:zinc ion binding"/>
    <property type="evidence" value="ECO:0007669"/>
    <property type="project" value="UniProtKB-KW"/>
</dbReference>
<keyword evidence="4" id="KW-0812">Transmembrane</keyword>
<comment type="caution">
    <text evidence="6">The sequence shown here is derived from an EMBL/GenBank/DDBJ whole genome shotgun (WGS) entry which is preliminary data.</text>
</comment>
<organism evidence="6 7">
    <name type="scientific">Rotaria sordida</name>
    <dbReference type="NCBI Taxonomy" id="392033"/>
    <lineage>
        <taxon>Eukaryota</taxon>
        <taxon>Metazoa</taxon>
        <taxon>Spiralia</taxon>
        <taxon>Gnathifera</taxon>
        <taxon>Rotifera</taxon>
        <taxon>Eurotatoria</taxon>
        <taxon>Bdelloidea</taxon>
        <taxon>Philodinida</taxon>
        <taxon>Philodinidae</taxon>
        <taxon>Rotaria</taxon>
    </lineage>
</organism>
<feature type="transmembrane region" description="Helical" evidence="4">
    <location>
        <begin position="96"/>
        <end position="116"/>
    </location>
</feature>
<dbReference type="Proteomes" id="UP000663882">
    <property type="component" value="Unassembled WGS sequence"/>
</dbReference>
<dbReference type="PROSITE" id="PS51292">
    <property type="entry name" value="ZF_RING_CH"/>
    <property type="match status" value="1"/>
</dbReference>
<sequence length="296" mass="33054">MAESSVVLADNVLRTCRICFDTNNPKDFISPCLCDGGSAYVHRKCLDEWRAVNKKGRAFKYCEVCQFEYVIEPILDDPVIDKRRLLIFRLLVTRDVTLILLLFQAIIVGLTFLLQWADKKNHTIKDIYPTSMSSFGIYYLSSLIIFFAILGLFGLIGACCGWITTDEPCYCGCYQCYFFGTGCQNCNGNNDCNGNGSGGGSVILIIIVILAVIGLAIGIILGGILLSKIVKRHTNKLWLRQETKKYIVKDFQGKRHELKIISTRQSSTGLSIRNPIANNNTKITPSAPVEKAETHF</sequence>
<reference evidence="6" key="1">
    <citation type="submission" date="2021-02" db="EMBL/GenBank/DDBJ databases">
        <authorList>
            <person name="Nowell W R."/>
        </authorList>
    </citation>
    <scope>NUCLEOTIDE SEQUENCE</scope>
</reference>
<gene>
    <name evidence="6" type="ORF">RFH988_LOCUS33546</name>
</gene>
<feature type="transmembrane region" description="Helical" evidence="4">
    <location>
        <begin position="137"/>
        <end position="164"/>
    </location>
</feature>
<keyword evidence="4" id="KW-0472">Membrane</keyword>
<evidence type="ECO:0000256" key="3">
    <source>
        <dbReference type="ARBA" id="ARBA00022833"/>
    </source>
</evidence>
<keyword evidence="1" id="KW-0479">Metal-binding</keyword>
<evidence type="ECO:0000313" key="6">
    <source>
        <dbReference type="EMBL" id="CAF1375076.1"/>
    </source>
</evidence>
<dbReference type="SMART" id="SM00744">
    <property type="entry name" value="RINGv"/>
    <property type="match status" value="1"/>
</dbReference>